<keyword evidence="3 16" id="KW-0235">DNA replication</keyword>
<evidence type="ECO:0000256" key="5">
    <source>
        <dbReference type="ARBA" id="ARBA00022741"/>
    </source>
</evidence>
<keyword evidence="11 16" id="KW-0238">DNA-binding</keyword>
<feature type="region of interest" description="Disordered" evidence="17">
    <location>
        <begin position="1"/>
        <end position="26"/>
    </location>
</feature>
<dbReference type="SUPFAM" id="SSF48024">
    <property type="entry name" value="N-terminal domain of DnaB helicase"/>
    <property type="match status" value="1"/>
</dbReference>
<dbReference type="NCBIfam" id="TIGR00665">
    <property type="entry name" value="DnaB"/>
    <property type="match status" value="1"/>
</dbReference>
<dbReference type="Pfam" id="PF03796">
    <property type="entry name" value="DnaB_C"/>
    <property type="match status" value="2"/>
</dbReference>
<evidence type="ECO:0000256" key="10">
    <source>
        <dbReference type="ARBA" id="ARBA00023000"/>
    </source>
</evidence>
<evidence type="ECO:0000256" key="8">
    <source>
        <dbReference type="ARBA" id="ARBA00022813"/>
    </source>
</evidence>
<keyword evidence="2 16" id="KW-0639">Primosome</keyword>
<evidence type="ECO:0000259" key="19">
    <source>
        <dbReference type="PROSITE" id="PS51199"/>
    </source>
</evidence>
<dbReference type="GO" id="GO:0016887">
    <property type="term" value="F:ATP hydrolysis activity"/>
    <property type="evidence" value="ECO:0007669"/>
    <property type="project" value="RHEA"/>
</dbReference>
<dbReference type="SUPFAM" id="SSF52540">
    <property type="entry name" value="P-loop containing nucleoside triphosphate hydrolases"/>
    <property type="match status" value="2"/>
</dbReference>
<keyword evidence="7 16" id="KW-0347">Helicase</keyword>
<dbReference type="GO" id="GO:0006269">
    <property type="term" value="P:DNA replication, synthesis of primer"/>
    <property type="evidence" value="ECO:0007669"/>
    <property type="project" value="UniProtKB-UniRule"/>
</dbReference>
<dbReference type="Proteomes" id="UP000022835">
    <property type="component" value="Unassembled WGS sequence"/>
</dbReference>
<evidence type="ECO:0000256" key="12">
    <source>
        <dbReference type="ARBA" id="ARBA00023235"/>
    </source>
</evidence>
<accession>A0A064CMC4</accession>
<dbReference type="STRING" id="1440774.Y900_013105"/>
<dbReference type="PROSITE" id="PS51199">
    <property type="entry name" value="SF4_HELICASE"/>
    <property type="match status" value="2"/>
</dbReference>
<dbReference type="GO" id="GO:0005524">
    <property type="term" value="F:ATP binding"/>
    <property type="evidence" value="ECO:0007669"/>
    <property type="project" value="UniProtKB-UniRule"/>
</dbReference>
<dbReference type="InterPro" id="IPR007692">
    <property type="entry name" value="DNA_helicase_DnaB"/>
</dbReference>
<feature type="domain" description="SF4 helicase" evidence="19">
    <location>
        <begin position="196"/>
        <end position="233"/>
    </location>
</feature>
<organism evidence="20 21">
    <name type="scientific">Mycolicibacterium aromaticivorans JS19b1 = JCM 16368</name>
    <dbReference type="NCBI Taxonomy" id="1440774"/>
    <lineage>
        <taxon>Bacteria</taxon>
        <taxon>Bacillati</taxon>
        <taxon>Actinomycetota</taxon>
        <taxon>Actinomycetes</taxon>
        <taxon>Mycobacteriales</taxon>
        <taxon>Mycobacteriaceae</taxon>
        <taxon>Mycolicibacterium</taxon>
    </lineage>
</organism>
<comment type="function">
    <text evidence="16">The main replicative DNA helicase, it participates in initiation and elongation during chromosome replication. Travels ahead of the DNA replisome, separating dsDNA into templates for DNA synthesis. A processive ATP-dependent 5'-3' DNA helicase it has DNA-dependent ATPase activity.</text>
</comment>
<keyword evidence="4" id="KW-0677">Repeat</keyword>
<keyword evidence="12" id="KW-0413">Isomerase</keyword>
<dbReference type="GO" id="GO:0043139">
    <property type="term" value="F:5'-3' DNA helicase activity"/>
    <property type="evidence" value="ECO:0007669"/>
    <property type="project" value="UniProtKB-EC"/>
</dbReference>
<dbReference type="Pfam" id="PF00772">
    <property type="entry name" value="DnaB"/>
    <property type="match status" value="1"/>
</dbReference>
<dbReference type="SMART" id="SM00306">
    <property type="entry name" value="HintN"/>
    <property type="match status" value="1"/>
</dbReference>
<evidence type="ECO:0000256" key="4">
    <source>
        <dbReference type="ARBA" id="ARBA00022737"/>
    </source>
</evidence>
<dbReference type="InterPro" id="IPR016136">
    <property type="entry name" value="DNA_helicase_N/primase_C"/>
</dbReference>
<dbReference type="AlphaFoldDB" id="A0A064CMC4"/>
<dbReference type="EC" id="5.6.2.3" evidence="15 16"/>
<reference evidence="20" key="1">
    <citation type="submission" date="2014-05" db="EMBL/GenBank/DDBJ databases">
        <title>Genome sequence of Mycobacterium aromaticivorans strain JS19b1T (= DSM 45407T).</title>
        <authorList>
            <person name="Kwak Y."/>
            <person name="Park G.-S."/>
            <person name="Li Q.X."/>
            <person name="Lee S.-E."/>
            <person name="Shin J.-H."/>
        </authorList>
    </citation>
    <scope>NUCLEOTIDE SEQUENCE [LARGE SCALE GENOMIC DNA]</scope>
    <source>
        <strain evidence="20">JS19b1</strain>
    </source>
</reference>
<dbReference type="InterPro" id="IPR027434">
    <property type="entry name" value="Homing_endonucl"/>
</dbReference>
<dbReference type="Gene3D" id="3.10.28.10">
    <property type="entry name" value="Homing endonucleases"/>
    <property type="match status" value="1"/>
</dbReference>
<dbReference type="GO" id="GO:0003677">
    <property type="term" value="F:DNA binding"/>
    <property type="evidence" value="ECO:0007669"/>
    <property type="project" value="UniProtKB-UniRule"/>
</dbReference>
<dbReference type="InterPro" id="IPR007694">
    <property type="entry name" value="DNA_helicase_DnaB-like_C"/>
</dbReference>
<evidence type="ECO:0000256" key="16">
    <source>
        <dbReference type="RuleBase" id="RU362085"/>
    </source>
</evidence>
<dbReference type="InterPro" id="IPR036844">
    <property type="entry name" value="Hint_dom_sf"/>
</dbReference>
<dbReference type="PANTHER" id="PTHR30153">
    <property type="entry name" value="REPLICATIVE DNA HELICASE DNAB"/>
    <property type="match status" value="1"/>
</dbReference>
<keyword evidence="10" id="KW-0651">Protein splicing</keyword>
<dbReference type="Gene3D" id="1.10.860.10">
    <property type="entry name" value="DNAb Helicase, Chain A"/>
    <property type="match status" value="1"/>
</dbReference>
<dbReference type="CDD" id="cd00984">
    <property type="entry name" value="DnaB_C"/>
    <property type="match status" value="1"/>
</dbReference>
<dbReference type="GO" id="GO:1990077">
    <property type="term" value="C:primosome complex"/>
    <property type="evidence" value="ECO:0007669"/>
    <property type="project" value="UniProtKB-UniRule"/>
</dbReference>
<evidence type="ECO:0000256" key="14">
    <source>
        <dbReference type="ARBA" id="ARBA00048954"/>
    </source>
</evidence>
<keyword evidence="21" id="KW-1185">Reference proteome</keyword>
<feature type="domain" description="DOD-type homing endonuclease" evidence="18">
    <location>
        <begin position="348"/>
        <end position="437"/>
    </location>
</feature>
<dbReference type="PROSITE" id="PS50819">
    <property type="entry name" value="INTEIN_ENDONUCLEASE"/>
    <property type="match status" value="1"/>
</dbReference>
<comment type="function">
    <text evidence="13 16">The intein is an endonuclease.</text>
</comment>
<proteinExistence type="inferred from homology"/>
<evidence type="ECO:0000313" key="21">
    <source>
        <dbReference type="Proteomes" id="UP000022835"/>
    </source>
</evidence>
<dbReference type="GO" id="GO:0004519">
    <property type="term" value="F:endonuclease activity"/>
    <property type="evidence" value="ECO:0007669"/>
    <property type="project" value="InterPro"/>
</dbReference>
<dbReference type="InterPro" id="IPR036185">
    <property type="entry name" value="DNA_heli_DnaB-like_N_sf"/>
</dbReference>
<dbReference type="GO" id="GO:0005829">
    <property type="term" value="C:cytosol"/>
    <property type="evidence" value="ECO:0007669"/>
    <property type="project" value="TreeGrafter"/>
</dbReference>
<dbReference type="Gene3D" id="3.40.50.300">
    <property type="entry name" value="P-loop containing nucleotide triphosphate hydrolases"/>
    <property type="match status" value="2"/>
</dbReference>
<comment type="catalytic activity">
    <reaction evidence="14 16">
        <text>ATP + H2O = ADP + phosphate + H(+)</text>
        <dbReference type="Rhea" id="RHEA:13065"/>
        <dbReference type="ChEBI" id="CHEBI:15377"/>
        <dbReference type="ChEBI" id="CHEBI:15378"/>
        <dbReference type="ChEBI" id="CHEBI:30616"/>
        <dbReference type="ChEBI" id="CHEBI:43474"/>
        <dbReference type="ChEBI" id="CHEBI:456216"/>
        <dbReference type="EC" id="5.6.2.3"/>
    </reaction>
</comment>
<evidence type="ECO:0000256" key="13">
    <source>
        <dbReference type="ARBA" id="ARBA00044940"/>
    </source>
</evidence>
<gene>
    <name evidence="20" type="ORF">Y900_013105</name>
</gene>
<dbReference type="FunFam" id="1.10.860.10:FF:000001">
    <property type="entry name" value="Replicative DNA helicase"/>
    <property type="match status" value="1"/>
</dbReference>
<dbReference type="eggNOG" id="COG0305">
    <property type="taxonomic scope" value="Bacteria"/>
</dbReference>
<sequence length="744" mass="81206">MAVVDDLGQPGMDSPPPSEDFGRQPPQDLAAEQSVLGGMLLSKDAIADVLERLRPGDFYRPAHQNVYDSILDLYGRGEPADAVTVAAELDRRGLLRRIGGAPYLHTLISTVPTAANAGYYAGIVAEKALLRRLVEAGTRVVQYGYAGAEGADVNEIVDRAQAEIYDVTERRTAEDFLPLEDLLQPTMDEIDAIASNGGLSKGVPTGFEELDALTNGLHPGQMIVVAARPGMGKALALDTPLPTPTGWTTMGEVTVGDYLIDADGRPTRVVAATDVMVGRPCYEVEFSDGTVLIADAEHQWLTETRASRKSALVRTTRDIAETLLRNHAVANSKPLQAADRPLHVPPYTLGVWLGQGMGPAEPEIVMRVEGEGSEIGALKATQIPAEYLRASEAQRRAVLGGLLDASGVVSSDGSVDFSTTDARLADDVFELIVSLGYGCRRVASSTAFILNFSTDDEVFGLTRKALLHKERRAGGNVRVSSRFITDVRPIASVPVRCVEVDNGDHMYLAGRAMIPTHNSTLGLDFLRSCSIKHRFPSIVFSLEMSKSEIVMRLLSAEAKIKLADMRSGKMTDDDWTRLARRMSEISEAPLYIDDSPNLTMMEIRAKARRLHQKAGLRLIVLDYLQLMTSGKKVESRQQEVSEFSRQIKLLAKELEVPVVAMSQLNRGPEQRTDKKPMLADLRESGSIEQDADMVILLHRPDAFETDDPRGGEADLIVAKHRAGPTRTVTVAHQLHLSRFTNMAR</sequence>
<evidence type="ECO:0000256" key="9">
    <source>
        <dbReference type="ARBA" id="ARBA00022840"/>
    </source>
</evidence>
<dbReference type="OrthoDB" id="9773982at2"/>
<evidence type="ECO:0000313" key="20">
    <source>
        <dbReference type="EMBL" id="KDE99848.1"/>
    </source>
</evidence>
<dbReference type="InterPro" id="IPR004042">
    <property type="entry name" value="Intein_endonuc_central"/>
</dbReference>
<dbReference type="InterPro" id="IPR030934">
    <property type="entry name" value="Intein_C"/>
</dbReference>
<evidence type="ECO:0000256" key="17">
    <source>
        <dbReference type="SAM" id="MobiDB-lite"/>
    </source>
</evidence>
<keyword evidence="8" id="KW-0068">Autocatalytic cleavage</keyword>
<evidence type="ECO:0000256" key="11">
    <source>
        <dbReference type="ARBA" id="ARBA00023125"/>
    </source>
</evidence>
<name>A0A064CMC4_9MYCO</name>
<feature type="domain" description="SF4 helicase" evidence="19">
    <location>
        <begin position="519"/>
        <end position="744"/>
    </location>
</feature>
<comment type="similarity">
    <text evidence="1 16">Belongs to the helicase family. DnaB subfamily.</text>
</comment>
<comment type="caution">
    <text evidence="20">The sequence shown here is derived from an EMBL/GenBank/DDBJ whole genome shotgun (WGS) entry which is preliminary data.</text>
</comment>
<protein>
    <recommendedName>
        <fullName evidence="15 16">Replicative DNA helicase</fullName>
        <ecNumber evidence="15 16">5.6.2.3</ecNumber>
    </recommendedName>
</protein>
<evidence type="ECO:0000259" key="18">
    <source>
        <dbReference type="PROSITE" id="PS50819"/>
    </source>
</evidence>
<dbReference type="NCBIfam" id="TIGR01443">
    <property type="entry name" value="intein_Cterm"/>
    <property type="match status" value="1"/>
</dbReference>
<dbReference type="EMBL" id="JALN02000001">
    <property type="protein sequence ID" value="KDE99848.1"/>
    <property type="molecule type" value="Genomic_DNA"/>
</dbReference>
<evidence type="ECO:0000256" key="6">
    <source>
        <dbReference type="ARBA" id="ARBA00022801"/>
    </source>
</evidence>
<dbReference type="InterPro" id="IPR003587">
    <property type="entry name" value="Hint_dom_N"/>
</dbReference>
<dbReference type="InterPro" id="IPR007693">
    <property type="entry name" value="DNA_helicase_DnaB-like_N"/>
</dbReference>
<evidence type="ECO:0000256" key="1">
    <source>
        <dbReference type="ARBA" id="ARBA00008428"/>
    </source>
</evidence>
<evidence type="ECO:0000256" key="7">
    <source>
        <dbReference type="ARBA" id="ARBA00022806"/>
    </source>
</evidence>
<dbReference type="PANTHER" id="PTHR30153:SF2">
    <property type="entry name" value="REPLICATIVE DNA HELICASE"/>
    <property type="match status" value="1"/>
</dbReference>
<dbReference type="SUPFAM" id="SSF51294">
    <property type="entry name" value="Hedgehog/intein (Hint) domain"/>
    <property type="match status" value="1"/>
</dbReference>
<keyword evidence="5 16" id="KW-0547">Nucleotide-binding</keyword>
<evidence type="ECO:0000256" key="3">
    <source>
        <dbReference type="ARBA" id="ARBA00022705"/>
    </source>
</evidence>
<keyword evidence="6 16" id="KW-0378">Hydrolase</keyword>
<dbReference type="RefSeq" id="WP_036342191.1">
    <property type="nucleotide sequence ID" value="NZ_JALN02000001.1"/>
</dbReference>
<evidence type="ECO:0000256" key="15">
    <source>
        <dbReference type="NCBIfam" id="TIGR00665"/>
    </source>
</evidence>
<dbReference type="InterPro" id="IPR027417">
    <property type="entry name" value="P-loop_NTPase"/>
</dbReference>
<keyword evidence="9 16" id="KW-0067">ATP-binding</keyword>
<dbReference type="SUPFAM" id="SSF55608">
    <property type="entry name" value="Homing endonucleases"/>
    <property type="match status" value="1"/>
</dbReference>
<evidence type="ECO:0000256" key="2">
    <source>
        <dbReference type="ARBA" id="ARBA00022515"/>
    </source>
</evidence>